<dbReference type="SUPFAM" id="SSF50998">
    <property type="entry name" value="Quinoprotein alcohol dehydrogenase-like"/>
    <property type="match status" value="1"/>
</dbReference>
<evidence type="ECO:0008006" key="6">
    <source>
        <dbReference type="Google" id="ProtNLM"/>
    </source>
</evidence>
<dbReference type="AlphaFoldDB" id="A0AAD6CBL7"/>
<name>A0AAD6CBL7_9EURO</name>
<sequence>MLGFGLLLLLCLQNVAAWYSDDDLMSFVTVSGAGPSCLCPELDGGSANLRILVQLPDVRAVKFDITYQDRNRVAPGYWFVSPYLHISPDEPTSLYEQYQVGPHIYDQDGHLIWTGSPVFDNRNVFDFKVIHSIGNEPHISLILQYTIDGSERGYGMILDKNYEVFKKVPLRQDLGLFDIHEFNVLKDGKTALATVYLNEEISLAEFGRPEEQTWLETGGFAEIDLNTAEVTYEWRSYNQIPLAETVHYGPSSAVEGPPGWDYVHINSVDKNDNGDYLISMRFTNTLYLISGVDGRIIWRLNGQHNGDFEQDFTFSKQHDAKFLESQGTRHIISFLNNASDEEYAEEEVSSALIIEVESGTFPMTARVLRRYNRPDGDLTRLRGNSQVLPNQNMFVCWSQGGYISEFSVEGDPLMSARFTSPRYSNYRAYKFEFTGRPHTPPDVVSSVIGTDESNLVTTFWVSWNGATDIAYWNFYAQASQFDKPVFVGNVSKTEFETMFIAKGYLDWVTVEAVDRDGKAFGISKVHRTSFPNWETSGWNGYSSSPRPNNPATIHQDDSSTTADGWTSDEDLLPTADDPADAQIRKATLMLMNTYETMRSIGGLFALVLLLALMSGIMASFMLIRGWRVRLYQRVPMEARYPD</sequence>
<dbReference type="InterPro" id="IPR039535">
    <property type="entry name" value="ASST-like"/>
</dbReference>
<feature type="signal peptide" evidence="3">
    <location>
        <begin position="1"/>
        <end position="17"/>
    </location>
</feature>
<organism evidence="4 5">
    <name type="scientific">Penicillium daleae</name>
    <dbReference type="NCBI Taxonomy" id="63821"/>
    <lineage>
        <taxon>Eukaryota</taxon>
        <taxon>Fungi</taxon>
        <taxon>Dikarya</taxon>
        <taxon>Ascomycota</taxon>
        <taxon>Pezizomycotina</taxon>
        <taxon>Eurotiomycetes</taxon>
        <taxon>Eurotiomycetidae</taxon>
        <taxon>Eurotiales</taxon>
        <taxon>Aspergillaceae</taxon>
        <taxon>Penicillium</taxon>
    </lineage>
</organism>
<evidence type="ECO:0000256" key="1">
    <source>
        <dbReference type="SAM" id="MobiDB-lite"/>
    </source>
</evidence>
<dbReference type="RefSeq" id="XP_056769333.1">
    <property type="nucleotide sequence ID" value="XM_056905226.1"/>
</dbReference>
<feature type="transmembrane region" description="Helical" evidence="2">
    <location>
        <begin position="600"/>
        <end position="623"/>
    </location>
</feature>
<reference evidence="4" key="2">
    <citation type="journal article" date="2023" name="IMA Fungus">
        <title>Comparative genomic study of the Penicillium genus elucidates a diverse pangenome and 15 lateral gene transfer events.</title>
        <authorList>
            <person name="Petersen C."/>
            <person name="Sorensen T."/>
            <person name="Nielsen M.R."/>
            <person name="Sondergaard T.E."/>
            <person name="Sorensen J.L."/>
            <person name="Fitzpatrick D.A."/>
            <person name="Frisvad J.C."/>
            <person name="Nielsen K.L."/>
        </authorList>
    </citation>
    <scope>NUCLEOTIDE SEQUENCE</scope>
    <source>
        <strain evidence="4">IBT 16125</strain>
    </source>
</reference>
<evidence type="ECO:0000256" key="2">
    <source>
        <dbReference type="SAM" id="Phobius"/>
    </source>
</evidence>
<keyword evidence="3" id="KW-0732">Signal</keyword>
<evidence type="ECO:0000313" key="5">
    <source>
        <dbReference type="Proteomes" id="UP001213681"/>
    </source>
</evidence>
<dbReference type="InterPro" id="IPR053143">
    <property type="entry name" value="Arylsulfate_ST"/>
</dbReference>
<feature type="region of interest" description="Disordered" evidence="1">
    <location>
        <begin position="541"/>
        <end position="571"/>
    </location>
</feature>
<reference evidence="4" key="1">
    <citation type="submission" date="2022-12" db="EMBL/GenBank/DDBJ databases">
        <authorList>
            <person name="Petersen C."/>
        </authorList>
    </citation>
    <scope>NUCLEOTIDE SEQUENCE</scope>
    <source>
        <strain evidence="4">IBT 16125</strain>
    </source>
</reference>
<dbReference type="PANTHER" id="PTHR35340">
    <property type="entry name" value="PQQ ENZYME REPEAT PROTEIN-RELATED"/>
    <property type="match status" value="1"/>
</dbReference>
<keyword evidence="2" id="KW-1133">Transmembrane helix</keyword>
<dbReference type="EMBL" id="JAPVEA010000002">
    <property type="protein sequence ID" value="KAJ5460291.1"/>
    <property type="molecule type" value="Genomic_DNA"/>
</dbReference>
<dbReference type="Pfam" id="PF14269">
    <property type="entry name" value="Arylsulfotran_2"/>
    <property type="match status" value="1"/>
</dbReference>
<dbReference type="PANTHER" id="PTHR35340:SF8">
    <property type="entry name" value="ASST-DOMAIN-CONTAINING PROTEIN"/>
    <property type="match status" value="1"/>
</dbReference>
<keyword evidence="2" id="KW-0812">Transmembrane</keyword>
<accession>A0AAD6CBL7</accession>
<gene>
    <name evidence="4" type="ORF">N7458_001843</name>
</gene>
<dbReference type="Proteomes" id="UP001213681">
    <property type="component" value="Unassembled WGS sequence"/>
</dbReference>
<evidence type="ECO:0000313" key="4">
    <source>
        <dbReference type="EMBL" id="KAJ5460291.1"/>
    </source>
</evidence>
<dbReference type="GeneID" id="81595469"/>
<protein>
    <recommendedName>
        <fullName evidence="6">ASST-domain-containing protein</fullName>
    </recommendedName>
</protein>
<comment type="caution">
    <text evidence="4">The sequence shown here is derived from an EMBL/GenBank/DDBJ whole genome shotgun (WGS) entry which is preliminary data.</text>
</comment>
<feature type="chain" id="PRO_5042152802" description="ASST-domain-containing protein" evidence="3">
    <location>
        <begin position="18"/>
        <end position="642"/>
    </location>
</feature>
<keyword evidence="5" id="KW-1185">Reference proteome</keyword>
<feature type="compositionally biased region" description="Polar residues" evidence="1">
    <location>
        <begin position="541"/>
        <end position="564"/>
    </location>
</feature>
<keyword evidence="2" id="KW-0472">Membrane</keyword>
<proteinExistence type="predicted"/>
<evidence type="ECO:0000256" key="3">
    <source>
        <dbReference type="SAM" id="SignalP"/>
    </source>
</evidence>
<dbReference type="InterPro" id="IPR011047">
    <property type="entry name" value="Quinoprotein_ADH-like_sf"/>
</dbReference>